<dbReference type="Proteomes" id="UP000006514">
    <property type="component" value="Unassembled WGS sequence"/>
</dbReference>
<dbReference type="EMBL" id="JH687812">
    <property type="protein sequence ID" value="EJD39563.1"/>
    <property type="molecule type" value="Genomic_DNA"/>
</dbReference>
<feature type="compositionally biased region" description="Low complexity" evidence="1">
    <location>
        <begin position="321"/>
        <end position="331"/>
    </location>
</feature>
<gene>
    <name evidence="3" type="ORF">AURDEDRAFT_116103</name>
</gene>
<dbReference type="KEGG" id="adl:AURDEDRAFT_116103"/>
<keyword evidence="2" id="KW-1133">Transmembrane helix</keyword>
<name>J0WVX1_AURST</name>
<evidence type="ECO:0000313" key="4">
    <source>
        <dbReference type="Proteomes" id="UP000006514"/>
    </source>
</evidence>
<dbReference type="Gene3D" id="2.60.120.260">
    <property type="entry name" value="Galactose-binding domain-like"/>
    <property type="match status" value="1"/>
</dbReference>
<protein>
    <submittedName>
        <fullName evidence="3">Uncharacterized protein</fullName>
    </submittedName>
</protein>
<dbReference type="AlphaFoldDB" id="J0WVX1"/>
<dbReference type="CDD" id="cd12087">
    <property type="entry name" value="TM_EGFR-like"/>
    <property type="match status" value="1"/>
</dbReference>
<keyword evidence="4" id="KW-1185">Reference proteome</keyword>
<organism evidence="3 4">
    <name type="scientific">Auricularia subglabra (strain TFB-10046 / SS5)</name>
    <name type="common">White-rot fungus</name>
    <name type="synonym">Auricularia delicata (strain TFB10046)</name>
    <dbReference type="NCBI Taxonomy" id="717982"/>
    <lineage>
        <taxon>Eukaryota</taxon>
        <taxon>Fungi</taxon>
        <taxon>Dikarya</taxon>
        <taxon>Basidiomycota</taxon>
        <taxon>Agaricomycotina</taxon>
        <taxon>Agaricomycetes</taxon>
        <taxon>Auriculariales</taxon>
        <taxon>Auriculariaceae</taxon>
        <taxon>Auricularia</taxon>
    </lineage>
</organism>
<evidence type="ECO:0000313" key="3">
    <source>
        <dbReference type="EMBL" id="EJD39563.1"/>
    </source>
</evidence>
<dbReference type="OMA" id="SHMESNG"/>
<accession>J0WVX1</accession>
<evidence type="ECO:0000256" key="2">
    <source>
        <dbReference type="SAM" id="Phobius"/>
    </source>
</evidence>
<keyword evidence="2" id="KW-0812">Transmembrane</keyword>
<evidence type="ECO:0000256" key="1">
    <source>
        <dbReference type="SAM" id="MobiDB-lite"/>
    </source>
</evidence>
<dbReference type="InParanoid" id="J0WVX1"/>
<feature type="region of interest" description="Disordered" evidence="1">
    <location>
        <begin position="455"/>
        <end position="474"/>
    </location>
</feature>
<keyword evidence="2" id="KW-0472">Membrane</keyword>
<proteinExistence type="predicted"/>
<dbReference type="OrthoDB" id="2576334at2759"/>
<feature type="region of interest" description="Disordered" evidence="1">
    <location>
        <begin position="306"/>
        <end position="338"/>
    </location>
</feature>
<feature type="transmembrane region" description="Helical" evidence="2">
    <location>
        <begin position="341"/>
        <end position="366"/>
    </location>
</feature>
<reference evidence="4" key="1">
    <citation type="journal article" date="2012" name="Science">
        <title>The Paleozoic origin of enzymatic lignin decomposition reconstructed from 31 fungal genomes.</title>
        <authorList>
            <person name="Floudas D."/>
            <person name="Binder M."/>
            <person name="Riley R."/>
            <person name="Barry K."/>
            <person name="Blanchette R.A."/>
            <person name="Henrissat B."/>
            <person name="Martinez A.T."/>
            <person name="Otillar R."/>
            <person name="Spatafora J.W."/>
            <person name="Yadav J.S."/>
            <person name="Aerts A."/>
            <person name="Benoit I."/>
            <person name="Boyd A."/>
            <person name="Carlson A."/>
            <person name="Copeland A."/>
            <person name="Coutinho P.M."/>
            <person name="de Vries R.P."/>
            <person name="Ferreira P."/>
            <person name="Findley K."/>
            <person name="Foster B."/>
            <person name="Gaskell J."/>
            <person name="Glotzer D."/>
            <person name="Gorecki P."/>
            <person name="Heitman J."/>
            <person name="Hesse C."/>
            <person name="Hori C."/>
            <person name="Igarashi K."/>
            <person name="Jurgens J.A."/>
            <person name="Kallen N."/>
            <person name="Kersten P."/>
            <person name="Kohler A."/>
            <person name="Kuees U."/>
            <person name="Kumar T.K.A."/>
            <person name="Kuo A."/>
            <person name="LaButti K."/>
            <person name="Larrondo L.F."/>
            <person name="Lindquist E."/>
            <person name="Ling A."/>
            <person name="Lombard V."/>
            <person name="Lucas S."/>
            <person name="Lundell T."/>
            <person name="Martin R."/>
            <person name="McLaughlin D.J."/>
            <person name="Morgenstern I."/>
            <person name="Morin E."/>
            <person name="Murat C."/>
            <person name="Nagy L.G."/>
            <person name="Nolan M."/>
            <person name="Ohm R.A."/>
            <person name="Patyshakuliyeva A."/>
            <person name="Rokas A."/>
            <person name="Ruiz-Duenas F.J."/>
            <person name="Sabat G."/>
            <person name="Salamov A."/>
            <person name="Samejima M."/>
            <person name="Schmutz J."/>
            <person name="Slot J.C."/>
            <person name="St John F."/>
            <person name="Stenlid J."/>
            <person name="Sun H."/>
            <person name="Sun S."/>
            <person name="Syed K."/>
            <person name="Tsang A."/>
            <person name="Wiebenga A."/>
            <person name="Young D."/>
            <person name="Pisabarro A."/>
            <person name="Eastwood D.C."/>
            <person name="Martin F."/>
            <person name="Cullen D."/>
            <person name="Grigoriev I.V."/>
            <person name="Hibbett D.S."/>
        </authorList>
    </citation>
    <scope>NUCLEOTIDE SEQUENCE [LARGE SCALE GENOMIC DNA]</scope>
    <source>
        <strain evidence="4">TFB10046</strain>
    </source>
</reference>
<sequence length="474" mass="49120">MATLVQRAAPALAAYNVSLTAFSPLFIYGPERDTDAAQGWNASSTATDATTADGTVYRRTQVPGARISMAFQGTGLYLCFDAGGASFALTLDGKIVQTTTSAASELACEKSGGEANTLLYASGLEYGSHSALLQVAASAEHEFRFFGGALEIGVQTGGRTVDDSQVVDDQDSGWALAPGRGGGQWDSKSAQGYFNITGSFECNYGRDISAAYTFSGAGGAVLHGGVVGDMSAFSVQLDDEPPVNLVASGWEDESVVFHVAGALDPAKEHTITLRNFNSEVTNCNVDKFCCVNLDAIQLLRAGKEDLSALPQDPDGGGGDSSGQQGSGPDPSKTGSSPKTNAAAIAGGVVGGTAAIAILGVLAFFLLRRRCRKAESKRRTFDGQPPLSYELGRDVPLTPYTAMAAVPGSADKKQILSAANQPASPNVAMSPGGAPRLAQQDMEQVLAFVAERMDNGGHAPAAGAHESETLPQYRR</sequence>